<proteinExistence type="inferred from homology"/>
<dbReference type="OrthoDB" id="9802228at2"/>
<comment type="similarity">
    <text evidence="2 9">Belongs to the MGMT family.</text>
</comment>
<dbReference type="GeneID" id="90543388"/>
<comment type="subcellular location">
    <subcellularLocation>
        <location evidence="9">Cytoplasm</location>
    </subcellularLocation>
</comment>
<evidence type="ECO:0000313" key="12">
    <source>
        <dbReference type="EMBL" id="PWL53938.1"/>
    </source>
</evidence>
<evidence type="ECO:0000256" key="5">
    <source>
        <dbReference type="ARBA" id="ARBA00022679"/>
    </source>
</evidence>
<comment type="catalytic activity">
    <reaction evidence="1 9">
        <text>a 4-O-methyl-thymidine in DNA + L-cysteinyl-[protein] = a thymidine in DNA + S-methyl-L-cysteinyl-[protein]</text>
        <dbReference type="Rhea" id="RHEA:53428"/>
        <dbReference type="Rhea" id="RHEA-COMP:10131"/>
        <dbReference type="Rhea" id="RHEA-COMP:10132"/>
        <dbReference type="Rhea" id="RHEA-COMP:13555"/>
        <dbReference type="Rhea" id="RHEA-COMP:13556"/>
        <dbReference type="ChEBI" id="CHEBI:29950"/>
        <dbReference type="ChEBI" id="CHEBI:82612"/>
        <dbReference type="ChEBI" id="CHEBI:137386"/>
        <dbReference type="ChEBI" id="CHEBI:137387"/>
        <dbReference type="EC" id="2.1.1.63"/>
    </reaction>
</comment>
<dbReference type="PANTHER" id="PTHR10815">
    <property type="entry name" value="METHYLATED-DNA--PROTEIN-CYSTEINE METHYLTRANSFERASE"/>
    <property type="match status" value="1"/>
</dbReference>
<evidence type="ECO:0000256" key="2">
    <source>
        <dbReference type="ARBA" id="ARBA00008711"/>
    </source>
</evidence>
<dbReference type="Proteomes" id="UP000182135">
    <property type="component" value="Unassembled WGS sequence"/>
</dbReference>
<evidence type="ECO:0000256" key="3">
    <source>
        <dbReference type="ARBA" id="ARBA00022490"/>
    </source>
</evidence>
<feature type="domain" description="Methylated-DNA-[protein]-cysteine S-methyltransferase DNA binding" evidence="10">
    <location>
        <begin position="79"/>
        <end position="156"/>
    </location>
</feature>
<keyword evidence="3 9" id="KW-0963">Cytoplasm</keyword>
<dbReference type="eggNOG" id="COG0350">
    <property type="taxonomic scope" value="Bacteria"/>
</dbReference>
<evidence type="ECO:0000313" key="14">
    <source>
        <dbReference type="Proteomes" id="UP000182135"/>
    </source>
</evidence>
<dbReference type="EMBL" id="QAMZ01000029">
    <property type="protein sequence ID" value="PWL53938.1"/>
    <property type="molecule type" value="Genomic_DNA"/>
</dbReference>
<dbReference type="GO" id="GO:0032259">
    <property type="term" value="P:methylation"/>
    <property type="evidence" value="ECO:0007669"/>
    <property type="project" value="UniProtKB-KW"/>
</dbReference>
<dbReference type="STRING" id="1529.SAMN04487885_1333"/>
<protein>
    <recommendedName>
        <fullName evidence="9">Methylated-DNA--protein-cysteine methyltransferase</fullName>
        <ecNumber evidence="9">2.1.1.63</ecNumber>
    </recommendedName>
    <alternativeName>
        <fullName evidence="9">6-O-methylguanine-DNA methyltransferase</fullName>
        <shortName evidence="9">MGMT</shortName>
    </alternativeName>
    <alternativeName>
        <fullName evidence="9">O-6-methylguanine-DNA-alkyltransferase</fullName>
    </alternativeName>
</protein>
<dbReference type="InterPro" id="IPR008332">
    <property type="entry name" value="MethylG_MeTrfase_N"/>
</dbReference>
<dbReference type="Proteomes" id="UP000246114">
    <property type="component" value="Unassembled WGS sequence"/>
</dbReference>
<dbReference type="FunFam" id="1.10.10.10:FF:000214">
    <property type="entry name" value="Methylated-DNA--protein-cysteine methyltransferase"/>
    <property type="match status" value="1"/>
</dbReference>
<dbReference type="GO" id="GO:0005737">
    <property type="term" value="C:cytoplasm"/>
    <property type="evidence" value="ECO:0007669"/>
    <property type="project" value="UniProtKB-SubCell"/>
</dbReference>
<gene>
    <name evidence="12" type="ORF">DBY38_05960</name>
    <name evidence="13" type="ORF">SAMN04487885_1333</name>
</gene>
<evidence type="ECO:0000256" key="4">
    <source>
        <dbReference type="ARBA" id="ARBA00022603"/>
    </source>
</evidence>
<comment type="catalytic activity">
    <reaction evidence="8 9">
        <text>a 6-O-methyl-2'-deoxyguanosine in DNA + L-cysteinyl-[protein] = S-methyl-L-cysteinyl-[protein] + a 2'-deoxyguanosine in DNA</text>
        <dbReference type="Rhea" id="RHEA:24000"/>
        <dbReference type="Rhea" id="RHEA-COMP:10131"/>
        <dbReference type="Rhea" id="RHEA-COMP:10132"/>
        <dbReference type="Rhea" id="RHEA-COMP:11367"/>
        <dbReference type="Rhea" id="RHEA-COMP:11368"/>
        <dbReference type="ChEBI" id="CHEBI:29950"/>
        <dbReference type="ChEBI" id="CHEBI:82612"/>
        <dbReference type="ChEBI" id="CHEBI:85445"/>
        <dbReference type="ChEBI" id="CHEBI:85448"/>
        <dbReference type="EC" id="2.1.1.63"/>
    </reaction>
</comment>
<dbReference type="PROSITE" id="PS00374">
    <property type="entry name" value="MGMT"/>
    <property type="match status" value="1"/>
</dbReference>
<evidence type="ECO:0000313" key="15">
    <source>
        <dbReference type="Proteomes" id="UP000246114"/>
    </source>
</evidence>
<feature type="active site" description="Nucleophile; methyl group acceptor" evidence="9">
    <location>
        <position position="129"/>
    </location>
</feature>
<dbReference type="GO" id="GO:0006307">
    <property type="term" value="P:DNA alkylation repair"/>
    <property type="evidence" value="ECO:0007669"/>
    <property type="project" value="UniProtKB-UniRule"/>
</dbReference>
<dbReference type="RefSeq" id="WP_027638847.1">
    <property type="nucleotide sequence ID" value="NZ_BAAACD010000010.1"/>
</dbReference>
<keyword evidence="5 9" id="KW-0808">Transferase</keyword>
<dbReference type="GO" id="GO:0003908">
    <property type="term" value="F:methylated-DNA-[protein]-cysteine S-methyltransferase activity"/>
    <property type="evidence" value="ECO:0007669"/>
    <property type="project" value="UniProtKB-UniRule"/>
</dbReference>
<dbReference type="InterPro" id="IPR023546">
    <property type="entry name" value="MGMT"/>
</dbReference>
<reference evidence="13 14" key="1">
    <citation type="submission" date="2016-10" db="EMBL/GenBank/DDBJ databases">
        <authorList>
            <person name="de Groot N.N."/>
        </authorList>
    </citation>
    <scope>NUCLEOTIDE SEQUENCE [LARGE SCALE GENOMIC DNA]</scope>
    <source>
        <strain evidence="13 14">NLAE-zl-G419</strain>
    </source>
</reference>
<dbReference type="CDD" id="cd06445">
    <property type="entry name" value="ATase"/>
    <property type="match status" value="1"/>
</dbReference>
<dbReference type="InterPro" id="IPR036388">
    <property type="entry name" value="WH-like_DNA-bd_sf"/>
</dbReference>
<dbReference type="InterPro" id="IPR036217">
    <property type="entry name" value="MethylDNA_cys_MeTrfase_DNAb"/>
</dbReference>
<dbReference type="InterPro" id="IPR036631">
    <property type="entry name" value="MGMT_N_sf"/>
</dbReference>
<evidence type="ECO:0000259" key="11">
    <source>
        <dbReference type="Pfam" id="PF02870"/>
    </source>
</evidence>
<organism evidence="13 14">
    <name type="scientific">Clostridium cadaveris</name>
    <dbReference type="NCBI Taxonomy" id="1529"/>
    <lineage>
        <taxon>Bacteria</taxon>
        <taxon>Bacillati</taxon>
        <taxon>Bacillota</taxon>
        <taxon>Clostridia</taxon>
        <taxon>Eubacteriales</taxon>
        <taxon>Clostridiaceae</taxon>
        <taxon>Clostridium</taxon>
    </lineage>
</organism>
<evidence type="ECO:0000256" key="1">
    <source>
        <dbReference type="ARBA" id="ARBA00001286"/>
    </source>
</evidence>
<dbReference type="EC" id="2.1.1.63" evidence="9"/>
<dbReference type="AlphaFoldDB" id="A0A1I2PT95"/>
<dbReference type="Gene3D" id="1.10.10.10">
    <property type="entry name" value="Winged helix-like DNA-binding domain superfamily/Winged helix DNA-binding domain"/>
    <property type="match status" value="1"/>
</dbReference>
<evidence type="ECO:0000256" key="8">
    <source>
        <dbReference type="ARBA" id="ARBA00049348"/>
    </source>
</evidence>
<keyword evidence="14" id="KW-1185">Reference proteome</keyword>
<evidence type="ECO:0000256" key="9">
    <source>
        <dbReference type="HAMAP-Rule" id="MF_00772"/>
    </source>
</evidence>
<dbReference type="InterPro" id="IPR001497">
    <property type="entry name" value="MethylDNA_cys_MeTrfase_AS"/>
</dbReference>
<dbReference type="InterPro" id="IPR014048">
    <property type="entry name" value="MethylDNA_cys_MeTrfase_DNA-bd"/>
</dbReference>
<name>A0A1I2PT95_9CLOT</name>
<evidence type="ECO:0000256" key="7">
    <source>
        <dbReference type="ARBA" id="ARBA00023204"/>
    </source>
</evidence>
<accession>A0A1I2PT95</accession>
<reference evidence="12 15" key="2">
    <citation type="submission" date="2018-03" db="EMBL/GenBank/DDBJ databases">
        <title>The uncultured portion of the human microbiome is neutrally assembled.</title>
        <authorList>
            <person name="Jeraldo P."/>
            <person name="Boardman L."/>
            <person name="White B.A."/>
            <person name="Nelson H."/>
            <person name="Goldenfeld N."/>
            <person name="Chia N."/>
        </authorList>
    </citation>
    <scope>NUCLEOTIDE SEQUENCE [LARGE SCALE GENOMIC DNA]</scope>
    <source>
        <strain evidence="12">CIM:MAG 903</strain>
    </source>
</reference>
<keyword evidence="4 9" id="KW-0489">Methyltransferase</keyword>
<comment type="function">
    <text evidence="9">Involved in the cellular defense against the biological effects of O6-methylguanine (O6-MeG) and O4-methylthymine (O4-MeT) in DNA. Repairs the methylated nucleobase in DNA by stoichiometrically transferring the methyl group to a cysteine residue in the enzyme. This is a suicide reaction: the enzyme is irreversibly inactivated.</text>
</comment>
<sequence>MYICDHKNVFYYNSPIGKLGVCEVNGEITYVLFENEKCPEGYEENETEILKAAGEALNEYFKGNVKHFDLPLNPHGTKFMKKVWQSLEKIPYGETRSYKEIAEFVGSPKGYRAVGNANNKNPIPIFIPCHRVVGASGKLIGYAGGLNIKRFLLDIECRNK</sequence>
<dbReference type="NCBIfam" id="TIGR00589">
    <property type="entry name" value="ogt"/>
    <property type="match status" value="1"/>
</dbReference>
<dbReference type="HAMAP" id="MF_00772">
    <property type="entry name" value="OGT"/>
    <property type="match status" value="1"/>
</dbReference>
<evidence type="ECO:0000259" key="10">
    <source>
        <dbReference type="Pfam" id="PF01035"/>
    </source>
</evidence>
<dbReference type="Pfam" id="PF01035">
    <property type="entry name" value="DNA_binding_1"/>
    <property type="match status" value="1"/>
</dbReference>
<dbReference type="SUPFAM" id="SSF53155">
    <property type="entry name" value="Methylated DNA-protein cysteine methyltransferase domain"/>
    <property type="match status" value="1"/>
</dbReference>
<evidence type="ECO:0000256" key="6">
    <source>
        <dbReference type="ARBA" id="ARBA00022763"/>
    </source>
</evidence>
<keyword evidence="7 9" id="KW-0234">DNA repair</keyword>
<dbReference type="EMBL" id="FOOE01000033">
    <property type="protein sequence ID" value="SFG19495.1"/>
    <property type="molecule type" value="Genomic_DNA"/>
</dbReference>
<keyword evidence="6 9" id="KW-0227">DNA damage</keyword>
<evidence type="ECO:0000313" key="13">
    <source>
        <dbReference type="EMBL" id="SFG19495.1"/>
    </source>
</evidence>
<feature type="domain" description="Methylguanine DNA methyltransferase ribonuclease-like" evidence="11">
    <location>
        <begin position="11"/>
        <end position="73"/>
    </location>
</feature>
<dbReference type="SUPFAM" id="SSF46767">
    <property type="entry name" value="Methylated DNA-protein cysteine methyltransferase, C-terminal domain"/>
    <property type="match status" value="1"/>
</dbReference>
<dbReference type="Gene3D" id="3.30.160.70">
    <property type="entry name" value="Methylated DNA-protein cysteine methyltransferase domain"/>
    <property type="match status" value="1"/>
</dbReference>
<comment type="miscellaneous">
    <text evidence="9">This enzyme catalyzes only one turnover and therefore is not strictly catalytic. According to one definition, an enzyme is a biocatalyst that acts repeatedly and over many reaction cycles.</text>
</comment>
<dbReference type="Pfam" id="PF02870">
    <property type="entry name" value="Methyltransf_1N"/>
    <property type="match status" value="1"/>
</dbReference>
<dbReference type="PANTHER" id="PTHR10815:SF5">
    <property type="entry name" value="METHYLATED-DNA--PROTEIN-CYSTEINE METHYLTRANSFERASE"/>
    <property type="match status" value="1"/>
</dbReference>